<dbReference type="Pfam" id="PF01230">
    <property type="entry name" value="HIT"/>
    <property type="match status" value="1"/>
</dbReference>
<dbReference type="InterPro" id="IPR019808">
    <property type="entry name" value="Histidine_triad_CS"/>
</dbReference>
<gene>
    <name evidence="5" type="ORF">HEPPS_02690</name>
</gene>
<dbReference type="EMBL" id="CWGI01000001">
    <property type="protein sequence ID" value="CRX37064.1"/>
    <property type="molecule type" value="Genomic_DNA"/>
</dbReference>
<evidence type="ECO:0000256" key="2">
    <source>
        <dbReference type="PIRSR" id="PIRSR601310-3"/>
    </source>
</evidence>
<sequence length="132" mass="15319">MEKDIFLKIINGETESFKLFETKLLIAIMDIYPFNPGHILIIPKVWKEDIYQEADNTIISLFNAAKRVKKLQEEKLKAKGTKILFNNGAFAGQKVFHTHMHIIPFYDGKVSAKLNKYSVEEIYNILKDKDDN</sequence>
<evidence type="ECO:0000313" key="6">
    <source>
        <dbReference type="Proteomes" id="UP000242141"/>
    </source>
</evidence>
<proteinExistence type="predicted"/>
<feature type="short sequence motif" description="Histidine triad motif" evidence="2 3">
    <location>
        <begin position="97"/>
        <end position="101"/>
    </location>
</feature>
<evidence type="ECO:0000313" key="5">
    <source>
        <dbReference type="EMBL" id="CRX37064.1"/>
    </source>
</evidence>
<name>A0A0G7ZND8_9MOLU</name>
<dbReference type="PANTHER" id="PTHR46648">
    <property type="entry name" value="HIT FAMILY PROTEIN 1"/>
    <property type="match status" value="1"/>
</dbReference>
<organism evidence="5 6">
    <name type="scientific">Candidatus Hepatoplasma crinochetorum</name>
    <dbReference type="NCBI Taxonomy" id="295596"/>
    <lineage>
        <taxon>Bacteria</taxon>
        <taxon>Bacillati</taxon>
        <taxon>Mycoplasmatota</taxon>
        <taxon>Mollicutes</taxon>
        <taxon>Candidatus Hepatoplasmataceae</taxon>
        <taxon>Candidatus Hepatoplasma</taxon>
    </lineage>
</organism>
<feature type="domain" description="HIT" evidence="4">
    <location>
        <begin position="5"/>
        <end position="112"/>
    </location>
</feature>
<accession>A0A0G7ZND8</accession>
<dbReference type="PROSITE" id="PS51084">
    <property type="entry name" value="HIT_2"/>
    <property type="match status" value="1"/>
</dbReference>
<reference evidence="6" key="1">
    <citation type="submission" date="2015-05" db="EMBL/GenBank/DDBJ databases">
        <authorList>
            <person name="Collingro A."/>
        </authorList>
    </citation>
    <scope>NUCLEOTIDE SEQUENCE [LARGE SCALE GENOMIC DNA]</scope>
    <source>
        <strain evidence="6">Ps</strain>
    </source>
</reference>
<evidence type="ECO:0000256" key="3">
    <source>
        <dbReference type="PROSITE-ProRule" id="PRU00464"/>
    </source>
</evidence>
<dbReference type="SUPFAM" id="SSF54197">
    <property type="entry name" value="HIT-like"/>
    <property type="match status" value="1"/>
</dbReference>
<dbReference type="InterPro" id="IPR036265">
    <property type="entry name" value="HIT-like_sf"/>
</dbReference>
<dbReference type="AlphaFoldDB" id="A0A0G7ZND8"/>
<dbReference type="GO" id="GO:0003824">
    <property type="term" value="F:catalytic activity"/>
    <property type="evidence" value="ECO:0007669"/>
    <property type="project" value="InterPro"/>
</dbReference>
<feature type="active site" description="Tele-AMP-histidine intermediate" evidence="1">
    <location>
        <position position="99"/>
    </location>
</feature>
<dbReference type="InterPro" id="IPR001310">
    <property type="entry name" value="Histidine_triad_HIT"/>
</dbReference>
<keyword evidence="6" id="KW-1185">Reference proteome</keyword>
<evidence type="ECO:0000259" key="4">
    <source>
        <dbReference type="PROSITE" id="PS51084"/>
    </source>
</evidence>
<dbReference type="Gene3D" id="3.30.428.10">
    <property type="entry name" value="HIT-like"/>
    <property type="match status" value="1"/>
</dbReference>
<dbReference type="PROSITE" id="PS00892">
    <property type="entry name" value="HIT_1"/>
    <property type="match status" value="1"/>
</dbReference>
<dbReference type="PANTHER" id="PTHR46648:SF1">
    <property type="entry name" value="ADENOSINE 5'-MONOPHOSPHORAMIDASE HNT1"/>
    <property type="match status" value="1"/>
</dbReference>
<dbReference type="InterPro" id="IPR011146">
    <property type="entry name" value="HIT-like"/>
</dbReference>
<dbReference type="PRINTS" id="PR00332">
    <property type="entry name" value="HISTRIAD"/>
</dbReference>
<evidence type="ECO:0000256" key="1">
    <source>
        <dbReference type="PIRSR" id="PIRSR601310-1"/>
    </source>
</evidence>
<protein>
    <submittedName>
        <fullName evidence="5">| hit / HIT family protein |:554453 Reverse</fullName>
    </submittedName>
</protein>
<dbReference type="GO" id="GO:0009117">
    <property type="term" value="P:nucleotide metabolic process"/>
    <property type="evidence" value="ECO:0007669"/>
    <property type="project" value="TreeGrafter"/>
</dbReference>
<dbReference type="Proteomes" id="UP000242141">
    <property type="component" value="Unassembled WGS sequence"/>
</dbReference>